<organism evidence="9 10">
    <name type="scientific">Nocardia bovistercoris</name>
    <dbReference type="NCBI Taxonomy" id="2785916"/>
    <lineage>
        <taxon>Bacteria</taxon>
        <taxon>Bacillati</taxon>
        <taxon>Actinomycetota</taxon>
        <taxon>Actinomycetes</taxon>
        <taxon>Mycobacteriales</taxon>
        <taxon>Nocardiaceae</taxon>
        <taxon>Nocardia</taxon>
    </lineage>
</organism>
<dbReference type="RefSeq" id="WP_196151564.1">
    <property type="nucleotide sequence ID" value="NZ_JADMLG010000010.1"/>
</dbReference>
<dbReference type="GO" id="GO:0020037">
    <property type="term" value="F:heme binding"/>
    <property type="evidence" value="ECO:0007669"/>
    <property type="project" value="InterPro"/>
</dbReference>
<dbReference type="GO" id="GO:0005506">
    <property type="term" value="F:iron ion binding"/>
    <property type="evidence" value="ECO:0007669"/>
    <property type="project" value="InterPro"/>
</dbReference>
<keyword evidence="4 8" id="KW-0479">Metal-binding</keyword>
<accession>A0A931IDM4</accession>
<dbReference type="Proteomes" id="UP000655751">
    <property type="component" value="Unassembled WGS sequence"/>
</dbReference>
<dbReference type="GO" id="GO:0004497">
    <property type="term" value="F:monooxygenase activity"/>
    <property type="evidence" value="ECO:0007669"/>
    <property type="project" value="UniProtKB-KW"/>
</dbReference>
<dbReference type="CDD" id="cd11029">
    <property type="entry name" value="CYP107-like"/>
    <property type="match status" value="1"/>
</dbReference>
<dbReference type="SUPFAM" id="SSF48264">
    <property type="entry name" value="Cytochrome P450"/>
    <property type="match status" value="1"/>
</dbReference>
<evidence type="ECO:0000256" key="4">
    <source>
        <dbReference type="ARBA" id="ARBA00022723"/>
    </source>
</evidence>
<comment type="cofactor">
    <cofactor evidence="1">
        <name>heme</name>
        <dbReference type="ChEBI" id="CHEBI:30413"/>
    </cofactor>
</comment>
<dbReference type="PANTHER" id="PTHR46696:SF1">
    <property type="entry name" value="CYTOCHROME P450 YJIB-RELATED"/>
    <property type="match status" value="1"/>
</dbReference>
<keyword evidence="7 8" id="KW-0503">Monooxygenase</keyword>
<evidence type="ECO:0000313" key="10">
    <source>
        <dbReference type="Proteomes" id="UP000655751"/>
    </source>
</evidence>
<dbReference type="PROSITE" id="PS00086">
    <property type="entry name" value="CYTOCHROME_P450"/>
    <property type="match status" value="1"/>
</dbReference>
<evidence type="ECO:0000313" key="9">
    <source>
        <dbReference type="EMBL" id="MBH0779246.1"/>
    </source>
</evidence>
<evidence type="ECO:0000256" key="3">
    <source>
        <dbReference type="ARBA" id="ARBA00022617"/>
    </source>
</evidence>
<proteinExistence type="inferred from homology"/>
<dbReference type="InterPro" id="IPR002397">
    <property type="entry name" value="Cyt_P450_B"/>
</dbReference>
<keyword evidence="6 8" id="KW-0408">Iron</keyword>
<dbReference type="FunFam" id="1.10.630.10:FF:000018">
    <property type="entry name" value="Cytochrome P450 monooxygenase"/>
    <property type="match status" value="1"/>
</dbReference>
<evidence type="ECO:0000256" key="7">
    <source>
        <dbReference type="ARBA" id="ARBA00023033"/>
    </source>
</evidence>
<keyword evidence="3 8" id="KW-0349">Heme</keyword>
<name>A0A931IDM4_9NOCA</name>
<dbReference type="AlphaFoldDB" id="A0A931IDM4"/>
<dbReference type="PRINTS" id="PR00385">
    <property type="entry name" value="P450"/>
</dbReference>
<keyword evidence="10" id="KW-1185">Reference proteome</keyword>
<reference evidence="9" key="1">
    <citation type="submission" date="2020-11" db="EMBL/GenBank/DDBJ databases">
        <title>Nocardia NEAU-351.nov., a novel actinomycete isolated from the cow dung.</title>
        <authorList>
            <person name="Zhang X."/>
        </authorList>
    </citation>
    <scope>NUCLEOTIDE SEQUENCE</scope>
    <source>
        <strain evidence="9">NEAU-351</strain>
    </source>
</reference>
<protein>
    <submittedName>
        <fullName evidence="9">Cytochrome P450</fullName>
    </submittedName>
</protein>
<dbReference type="InterPro" id="IPR017972">
    <property type="entry name" value="Cyt_P450_CS"/>
</dbReference>
<evidence type="ECO:0000256" key="8">
    <source>
        <dbReference type="RuleBase" id="RU000461"/>
    </source>
</evidence>
<dbReference type="InterPro" id="IPR036396">
    <property type="entry name" value="Cyt_P450_sf"/>
</dbReference>
<dbReference type="EMBL" id="JADMLG010000010">
    <property type="protein sequence ID" value="MBH0779246.1"/>
    <property type="molecule type" value="Genomic_DNA"/>
</dbReference>
<evidence type="ECO:0000256" key="6">
    <source>
        <dbReference type="ARBA" id="ARBA00023004"/>
    </source>
</evidence>
<dbReference type="InterPro" id="IPR001128">
    <property type="entry name" value="Cyt_P450"/>
</dbReference>
<comment type="caution">
    <text evidence="9">The sequence shown here is derived from an EMBL/GenBank/DDBJ whole genome shotgun (WGS) entry which is preliminary data.</text>
</comment>
<gene>
    <name evidence="9" type="ORF">IT779_23540</name>
</gene>
<dbReference type="GO" id="GO:0016705">
    <property type="term" value="F:oxidoreductase activity, acting on paired donors, with incorporation or reduction of molecular oxygen"/>
    <property type="evidence" value="ECO:0007669"/>
    <property type="project" value="InterPro"/>
</dbReference>
<dbReference type="Gene3D" id="1.10.630.10">
    <property type="entry name" value="Cytochrome P450"/>
    <property type="match status" value="1"/>
</dbReference>
<evidence type="ECO:0000256" key="5">
    <source>
        <dbReference type="ARBA" id="ARBA00023002"/>
    </source>
</evidence>
<dbReference type="PRINTS" id="PR00359">
    <property type="entry name" value="BP450"/>
</dbReference>
<evidence type="ECO:0000256" key="1">
    <source>
        <dbReference type="ARBA" id="ARBA00001971"/>
    </source>
</evidence>
<sequence>MTTRTDNDPLVLTGVDWPGELARLRARGPIARVELPGAVPAWAVTDTVLLKKLLTDPRVSKDAQQHWPALVDGEITPEWVMYPWVAVRSMLTTYGADHKRLRSIVTPVFTNRRLKTLTPRIEAITADLLDRIAAAPAGEITDLRASFANEVPIRVICELMGVPPGPAAELCACTTAILDTSLTPEQAGANFAALYRVLGELIAHKRANPGDDVTSALLAAHENDAERLSERELGDTLTLIITAGYETTTHLLDQSILAVLTNAELRADLLAERVAWTTLVEEILRVQPPIVHMPFRFAVTDIDLGAGVRIAAGEVILASLAGAGRDPRVHADPDIVDPSRPSNDHLAFGYGPHHCLGAPLARLEAAIALPALFARFPEVELAADPAGLEQIPSIVVNGHHSIPVRLNARSS</sequence>
<dbReference type="PANTHER" id="PTHR46696">
    <property type="entry name" value="P450, PUTATIVE (EUROFUNG)-RELATED"/>
    <property type="match status" value="1"/>
</dbReference>
<evidence type="ECO:0000256" key="2">
    <source>
        <dbReference type="ARBA" id="ARBA00010617"/>
    </source>
</evidence>
<dbReference type="Pfam" id="PF00067">
    <property type="entry name" value="p450"/>
    <property type="match status" value="1"/>
</dbReference>
<keyword evidence="5 8" id="KW-0560">Oxidoreductase</keyword>
<comment type="similarity">
    <text evidence="2 8">Belongs to the cytochrome P450 family.</text>
</comment>